<proteinExistence type="predicted"/>
<accession>A0A0G4GBK4</accession>
<reference evidence="1" key="1">
    <citation type="submission" date="2014-11" db="EMBL/GenBank/DDBJ databases">
        <authorList>
            <person name="Otto D Thomas"/>
            <person name="Naeem Raeece"/>
        </authorList>
    </citation>
    <scope>NUCLEOTIDE SEQUENCE</scope>
</reference>
<name>A0A0G4GBK4_9ALVE</name>
<evidence type="ECO:0000313" key="1">
    <source>
        <dbReference type="EMBL" id="CEM26125.1"/>
    </source>
</evidence>
<sequence length="413" mass="47287">MASCGETVPTQELNEKLLNFSAIAHDLTPKVWICFTLGGERGWNTYHGTLVLEVGHEKWKLHLITAGVQLRLLYDEEFDSLLRYMYICPVYWHVEWKKQKKPEEGFALKIYTVGYKARSKGSWVPEEEKGLFEDWYLSISGGEESADGPAYADLVLKQKYRDATIWEAVSEGGYHVGLRVKVVAGFQGWYMQHFRDGRLAIGNSEALKKNIESLGQAEWVDGRAMRYEKQLQARYARPTPNSVGPLWSTRCLGFSEHKMITTSDLRVSDSHDLEVSRIGLGSTVLPKGDPRIVDWHVEWKEEGKPEEGFALTIYIVRQGYQPEERPRSFEDWYLSISQDAVTYPEKEDGSPAWQIKEWDGGCLASAVWKAASEWDAYHEQIQLKGSGGNIKGWYLHFEGSQSGRLEQRRNLIH</sequence>
<gene>
    <name evidence="1" type="ORF">Cvel_21037</name>
</gene>
<dbReference type="AlphaFoldDB" id="A0A0G4GBK4"/>
<dbReference type="VEuPathDB" id="CryptoDB:Cvel_21037"/>
<organism evidence="1">
    <name type="scientific">Chromera velia CCMP2878</name>
    <dbReference type="NCBI Taxonomy" id="1169474"/>
    <lineage>
        <taxon>Eukaryota</taxon>
        <taxon>Sar</taxon>
        <taxon>Alveolata</taxon>
        <taxon>Colpodellida</taxon>
        <taxon>Chromeraceae</taxon>
        <taxon>Chromera</taxon>
    </lineage>
</organism>
<protein>
    <submittedName>
        <fullName evidence="1">Uncharacterized protein</fullName>
    </submittedName>
</protein>
<dbReference type="EMBL" id="CDMZ01001039">
    <property type="protein sequence ID" value="CEM26125.1"/>
    <property type="molecule type" value="Genomic_DNA"/>
</dbReference>